<comment type="catalytic activity">
    <reaction evidence="9">
        <text>ATP + H2O = ADP + phosphate + H(+)</text>
        <dbReference type="Rhea" id="RHEA:13065"/>
        <dbReference type="ChEBI" id="CHEBI:15377"/>
        <dbReference type="ChEBI" id="CHEBI:15378"/>
        <dbReference type="ChEBI" id="CHEBI:30616"/>
        <dbReference type="ChEBI" id="CHEBI:43474"/>
        <dbReference type="ChEBI" id="CHEBI:456216"/>
        <dbReference type="EC" id="5.6.2.4"/>
    </reaction>
</comment>
<keyword evidence="3 10" id="KW-0378">Hydrolase</keyword>
<sequence>MFVWDKKDLNDAQVAAIEQPGSVFLVACPGSGKTRTLTYKIARLLSELKSDKKRIVAITYTHRAADEIHERIEQLGVDTSQLWIGTIHSFCLEWILKPYGIYYPALANGFRVINGHDTEEMLDELCGKVQGTKLSRYECAYYFTPTSYKLTCNDSNKHAAIKGVLRAYWQSLRDNRQIDFELILYSAYKLIKNNPSISALLGSIFDCVLVDEFQDTREIQYAILASILKASQGRASAFVVGDPNQAIYSSLGGYAITAADFGARCGIAFKEMELSDNYRSSSRIVGYFGNYNVFASKIEAVGHNKDYASIVSFDQQTHRDDLEAELVRLITYNVETLGIAAHEVCIVAPRWVHLASMTRRLVTAMPGYSFDGPGMVPFARDVDNFWYKLSRIILTEASPQLYVRRMRWAGEVIAGLRDAGVDTTGLDRKKLLRACNAITIDETDGLTFLRAFFEHLCAALGIDHCAFPSLKEHHEAFFECSQKRVDLLVKEGSMAIAEVAMFRKVFADRTGITVSTIHGVKGAEYDAVIAYGLLEGMVPFYSDPEQIETAKKLVYVVSSRARKNLHLISERGRSRGWSGDYQPTDVLVACAFQYNQPPF</sequence>
<dbReference type="OrthoDB" id="5461146at2"/>
<dbReference type="InterPro" id="IPR014016">
    <property type="entry name" value="UvrD-like_ATP-bd"/>
</dbReference>
<dbReference type="GO" id="GO:0043138">
    <property type="term" value="F:3'-5' DNA helicase activity"/>
    <property type="evidence" value="ECO:0007669"/>
    <property type="project" value="UniProtKB-EC"/>
</dbReference>
<evidence type="ECO:0000313" key="13">
    <source>
        <dbReference type="Proteomes" id="UP000219494"/>
    </source>
</evidence>
<evidence type="ECO:0000256" key="7">
    <source>
        <dbReference type="ARBA" id="ARBA00034617"/>
    </source>
</evidence>
<keyword evidence="4 10" id="KW-0347">Helicase</keyword>
<evidence type="ECO:0000313" key="12">
    <source>
        <dbReference type="EMBL" id="SOB87141.1"/>
    </source>
</evidence>
<dbReference type="InterPro" id="IPR000212">
    <property type="entry name" value="DNA_helicase_UvrD/REP"/>
</dbReference>
<dbReference type="PANTHER" id="PTHR11070">
    <property type="entry name" value="UVRD / RECB / PCRA DNA HELICASE FAMILY MEMBER"/>
    <property type="match status" value="1"/>
</dbReference>
<keyword evidence="5 10" id="KW-0067">ATP-binding</keyword>
<evidence type="ECO:0000259" key="11">
    <source>
        <dbReference type="PROSITE" id="PS51198"/>
    </source>
</evidence>
<dbReference type="EMBL" id="OBMI01000002">
    <property type="protein sequence ID" value="SOB87141.1"/>
    <property type="molecule type" value="Genomic_DNA"/>
</dbReference>
<dbReference type="GO" id="GO:0016887">
    <property type="term" value="F:ATP hydrolysis activity"/>
    <property type="evidence" value="ECO:0007669"/>
    <property type="project" value="RHEA"/>
</dbReference>
<gene>
    <name evidence="12" type="ORF">SAMN06297144_2262</name>
</gene>
<dbReference type="GO" id="GO:0005524">
    <property type="term" value="F:ATP binding"/>
    <property type="evidence" value="ECO:0007669"/>
    <property type="project" value="UniProtKB-UniRule"/>
</dbReference>
<evidence type="ECO:0000256" key="3">
    <source>
        <dbReference type="ARBA" id="ARBA00022801"/>
    </source>
</evidence>
<evidence type="ECO:0000256" key="2">
    <source>
        <dbReference type="ARBA" id="ARBA00022741"/>
    </source>
</evidence>
<dbReference type="InterPro" id="IPR027417">
    <property type="entry name" value="P-loop_NTPase"/>
</dbReference>
<evidence type="ECO:0000256" key="6">
    <source>
        <dbReference type="ARBA" id="ARBA00023235"/>
    </source>
</evidence>
<dbReference type="Proteomes" id="UP000219494">
    <property type="component" value="Unassembled WGS sequence"/>
</dbReference>
<dbReference type="Pfam" id="PF13361">
    <property type="entry name" value="UvrD_C"/>
    <property type="match status" value="1"/>
</dbReference>
<dbReference type="InterPro" id="IPR014017">
    <property type="entry name" value="DNA_helicase_UvrD-like_C"/>
</dbReference>
<dbReference type="AlphaFoldDB" id="A0A285QZ71"/>
<dbReference type="PROSITE" id="PS51198">
    <property type="entry name" value="UVRD_HELICASE_ATP_BIND"/>
    <property type="match status" value="1"/>
</dbReference>
<keyword evidence="13" id="KW-1185">Reference proteome</keyword>
<evidence type="ECO:0000256" key="4">
    <source>
        <dbReference type="ARBA" id="ARBA00022806"/>
    </source>
</evidence>
<protein>
    <recommendedName>
        <fullName evidence="8">DNA 3'-5' helicase</fullName>
        <ecNumber evidence="8">5.6.2.4</ecNumber>
    </recommendedName>
</protein>
<keyword evidence="6" id="KW-0413">Isomerase</keyword>
<feature type="binding site" evidence="10">
    <location>
        <begin position="27"/>
        <end position="34"/>
    </location>
    <ligand>
        <name>ATP</name>
        <dbReference type="ChEBI" id="CHEBI:30616"/>
    </ligand>
</feature>
<dbReference type="EC" id="5.6.2.4" evidence="8"/>
<dbReference type="InterPro" id="IPR013986">
    <property type="entry name" value="DExx_box_DNA_helicase_dom_sf"/>
</dbReference>
<dbReference type="RefSeq" id="WP_097064067.1">
    <property type="nucleotide sequence ID" value="NZ_OBMI01000002.1"/>
</dbReference>
<proteinExistence type="inferred from homology"/>
<dbReference type="GO" id="GO:0000725">
    <property type="term" value="P:recombinational repair"/>
    <property type="evidence" value="ECO:0007669"/>
    <property type="project" value="TreeGrafter"/>
</dbReference>
<evidence type="ECO:0000256" key="5">
    <source>
        <dbReference type="ARBA" id="ARBA00022840"/>
    </source>
</evidence>
<evidence type="ECO:0000256" key="1">
    <source>
        <dbReference type="ARBA" id="ARBA00009922"/>
    </source>
</evidence>
<evidence type="ECO:0000256" key="9">
    <source>
        <dbReference type="ARBA" id="ARBA00048988"/>
    </source>
</evidence>
<reference evidence="12 13" key="1">
    <citation type="submission" date="2017-07" db="EMBL/GenBank/DDBJ databases">
        <authorList>
            <person name="Sun Z.S."/>
            <person name="Albrecht U."/>
            <person name="Echele G."/>
            <person name="Lee C.C."/>
        </authorList>
    </citation>
    <scope>NUCLEOTIDE SEQUENCE [LARGE SCALE GENOMIC DNA]</scope>
    <source>
        <strain evidence="12 13">CGMCC 1.12672</strain>
    </source>
</reference>
<organism evidence="12 13">
    <name type="scientific">Sphingomonas guangdongensis</name>
    <dbReference type="NCBI Taxonomy" id="1141890"/>
    <lineage>
        <taxon>Bacteria</taxon>
        <taxon>Pseudomonadati</taxon>
        <taxon>Pseudomonadota</taxon>
        <taxon>Alphaproteobacteria</taxon>
        <taxon>Sphingomonadales</taxon>
        <taxon>Sphingomonadaceae</taxon>
        <taxon>Sphingomonas</taxon>
    </lineage>
</organism>
<feature type="domain" description="UvrD-like helicase ATP-binding" evidence="11">
    <location>
        <begin position="6"/>
        <end position="281"/>
    </location>
</feature>
<dbReference type="SUPFAM" id="SSF52540">
    <property type="entry name" value="P-loop containing nucleoside triphosphate hydrolases"/>
    <property type="match status" value="1"/>
</dbReference>
<evidence type="ECO:0000256" key="10">
    <source>
        <dbReference type="PROSITE-ProRule" id="PRU00560"/>
    </source>
</evidence>
<dbReference type="Gene3D" id="1.10.10.160">
    <property type="match status" value="1"/>
</dbReference>
<name>A0A285QZ71_9SPHN</name>
<dbReference type="Pfam" id="PF00580">
    <property type="entry name" value="UvrD-helicase"/>
    <property type="match status" value="1"/>
</dbReference>
<keyword evidence="2 10" id="KW-0547">Nucleotide-binding</keyword>
<comment type="catalytic activity">
    <reaction evidence="7">
        <text>Couples ATP hydrolysis with the unwinding of duplex DNA by translocating in the 3'-5' direction.</text>
        <dbReference type="EC" id="5.6.2.4"/>
    </reaction>
</comment>
<dbReference type="Gene3D" id="3.40.50.300">
    <property type="entry name" value="P-loop containing nucleotide triphosphate hydrolases"/>
    <property type="match status" value="2"/>
</dbReference>
<dbReference type="GO" id="GO:0003677">
    <property type="term" value="F:DNA binding"/>
    <property type="evidence" value="ECO:0007669"/>
    <property type="project" value="UniProtKB-KW"/>
</dbReference>
<evidence type="ECO:0000256" key="8">
    <source>
        <dbReference type="ARBA" id="ARBA00034808"/>
    </source>
</evidence>
<accession>A0A285QZ71</accession>
<dbReference type="CDD" id="cd17932">
    <property type="entry name" value="DEXQc_UvrD"/>
    <property type="match status" value="1"/>
</dbReference>
<comment type="similarity">
    <text evidence="1">Belongs to the helicase family. UvrD subfamily.</text>
</comment>